<gene>
    <name evidence="2" type="primary">tsaB</name>
    <name evidence="2" type="ORF">CVV64_03445</name>
</gene>
<dbReference type="SUPFAM" id="SSF53067">
    <property type="entry name" value="Actin-like ATPase domain"/>
    <property type="match status" value="1"/>
</dbReference>
<dbReference type="GO" id="GO:0002949">
    <property type="term" value="P:tRNA threonylcarbamoyladenosine modification"/>
    <property type="evidence" value="ECO:0007669"/>
    <property type="project" value="InterPro"/>
</dbReference>
<evidence type="ECO:0000313" key="2">
    <source>
        <dbReference type="EMBL" id="PKK91730.1"/>
    </source>
</evidence>
<dbReference type="Pfam" id="PF00814">
    <property type="entry name" value="TsaD"/>
    <property type="match status" value="1"/>
</dbReference>
<proteinExistence type="predicted"/>
<dbReference type="EMBL" id="PGXC01000002">
    <property type="protein sequence ID" value="PKK91730.1"/>
    <property type="molecule type" value="Genomic_DNA"/>
</dbReference>
<dbReference type="AlphaFoldDB" id="A0A2N1PTU2"/>
<dbReference type="GO" id="GO:0016740">
    <property type="term" value="F:transferase activity"/>
    <property type="evidence" value="ECO:0007669"/>
    <property type="project" value="UniProtKB-KW"/>
</dbReference>
<name>A0A2N1PTU2_9BACT</name>
<dbReference type="Proteomes" id="UP000233256">
    <property type="component" value="Unassembled WGS sequence"/>
</dbReference>
<dbReference type="InterPro" id="IPR000905">
    <property type="entry name" value="Gcp-like_dom"/>
</dbReference>
<dbReference type="NCBIfam" id="TIGR03725">
    <property type="entry name" value="T6A_YeaZ"/>
    <property type="match status" value="1"/>
</dbReference>
<comment type="caution">
    <text evidence="2">The sequence shown here is derived from an EMBL/GenBank/DDBJ whole genome shotgun (WGS) entry which is preliminary data.</text>
</comment>
<evidence type="ECO:0000313" key="3">
    <source>
        <dbReference type="Proteomes" id="UP000233256"/>
    </source>
</evidence>
<dbReference type="InterPro" id="IPR043129">
    <property type="entry name" value="ATPase_NBD"/>
</dbReference>
<keyword evidence="2" id="KW-0808">Transferase</keyword>
<accession>A0A2N1PTU2</accession>
<dbReference type="InterPro" id="IPR022496">
    <property type="entry name" value="T6A_TsaB"/>
</dbReference>
<protein>
    <submittedName>
        <fullName evidence="2">tRNA (Adenosine(37)-N6)-threonylcarbamoyltransferase complex dimerization subunit type 1 TsaB</fullName>
    </submittedName>
</protein>
<reference evidence="2 3" key="1">
    <citation type="journal article" date="2017" name="ISME J.">
        <title>Potential for microbial H2 and metal transformations associated with novel bacteria and archaea in deep terrestrial subsurface sediments.</title>
        <authorList>
            <person name="Hernsdorf A.W."/>
            <person name="Amano Y."/>
            <person name="Miyakawa K."/>
            <person name="Ise K."/>
            <person name="Suzuki Y."/>
            <person name="Anantharaman K."/>
            <person name="Probst A."/>
            <person name="Burstein D."/>
            <person name="Thomas B.C."/>
            <person name="Banfield J.F."/>
        </authorList>
    </citation>
    <scope>NUCLEOTIDE SEQUENCE [LARGE SCALE GENOMIC DNA]</scope>
    <source>
        <strain evidence="2">HGW-Wallbacteria-1</strain>
    </source>
</reference>
<sequence length="275" mass="29746">MNVRSKSLPREIFTANCLNRPLGLSGHCILIQPGRISMSETWLVIDSTSLDLRVSLIQGEKCVSSDPSLIPGRDLSIKLLPMMDNLLKESSCTLSDLNGIALCLGPGSFTGTRIAIATCRAIAECDGPKIVGFTLFHAQALYFASQCEPSKDQKILCMVHARADIHYRAVMELCNGIPGIVEEPCLTRVSDIDPGSMEVVATWDRDGGEPDFGGAVTVHRYRHSAIPAQELVRSIQSGASLLPGPGTGGWKRDIMPLYLQEPFATAKDRTLPGLV</sequence>
<dbReference type="Gene3D" id="3.30.420.40">
    <property type="match status" value="1"/>
</dbReference>
<evidence type="ECO:0000259" key="1">
    <source>
        <dbReference type="Pfam" id="PF00814"/>
    </source>
</evidence>
<feature type="domain" description="Gcp-like" evidence="1">
    <location>
        <begin position="73"/>
        <end position="192"/>
    </location>
</feature>
<organism evidence="2 3">
    <name type="scientific">Candidatus Wallbacteria bacterium HGW-Wallbacteria-1</name>
    <dbReference type="NCBI Taxonomy" id="2013854"/>
    <lineage>
        <taxon>Bacteria</taxon>
        <taxon>Candidatus Walliibacteriota</taxon>
    </lineage>
</organism>